<gene>
    <name evidence="2" type="ORF">SAMN04488518_108100</name>
</gene>
<comment type="caution">
    <text evidence="2">The sequence shown here is derived from an EMBL/GenBank/DDBJ whole genome shotgun (WGS) entry which is preliminary data.</text>
</comment>
<dbReference type="SUPFAM" id="SSF51735">
    <property type="entry name" value="NAD(P)-binding Rossmann-fold domains"/>
    <property type="match status" value="1"/>
</dbReference>
<dbReference type="InterPro" id="IPR003781">
    <property type="entry name" value="CoA-bd"/>
</dbReference>
<protein>
    <recommendedName>
        <fullName evidence="1">CoA-binding domain-containing protein</fullName>
    </recommendedName>
</protein>
<dbReference type="InterPro" id="IPR036291">
    <property type="entry name" value="NAD(P)-bd_dom_sf"/>
</dbReference>
<evidence type="ECO:0000313" key="3">
    <source>
        <dbReference type="Proteomes" id="UP000199598"/>
    </source>
</evidence>
<proteinExistence type="predicted"/>
<name>A0A1I4BRS8_9HYPH</name>
<dbReference type="PANTHER" id="PTHR33303:SF2">
    <property type="entry name" value="COA-BINDING DOMAIN-CONTAINING PROTEIN"/>
    <property type="match status" value="1"/>
</dbReference>
<feature type="domain" description="CoA-binding" evidence="1">
    <location>
        <begin position="34"/>
        <end position="131"/>
    </location>
</feature>
<accession>A0A1I4BRS8</accession>
<dbReference type="Pfam" id="PF13380">
    <property type="entry name" value="CoA_binding_2"/>
    <property type="match status" value="1"/>
</dbReference>
<reference evidence="2 3" key="1">
    <citation type="submission" date="2016-10" db="EMBL/GenBank/DDBJ databases">
        <authorList>
            <person name="Varghese N."/>
            <person name="Submissions S."/>
        </authorList>
    </citation>
    <scope>NUCLEOTIDE SEQUENCE [LARGE SCALE GENOMIC DNA]</scope>
    <source>
        <strain evidence="2 3">DSM 16392</strain>
    </source>
</reference>
<evidence type="ECO:0000313" key="2">
    <source>
        <dbReference type="EMBL" id="SFK71100.1"/>
    </source>
</evidence>
<dbReference type="SMART" id="SM00881">
    <property type="entry name" value="CoA_binding"/>
    <property type="match status" value="1"/>
</dbReference>
<dbReference type="EMBL" id="FOSK01000008">
    <property type="protein sequence ID" value="SFK71100.1"/>
    <property type="molecule type" value="Genomic_DNA"/>
</dbReference>
<keyword evidence="3" id="KW-1185">Reference proteome</keyword>
<dbReference type="Gene3D" id="3.40.50.720">
    <property type="entry name" value="NAD(P)-binding Rossmann-like Domain"/>
    <property type="match status" value="1"/>
</dbReference>
<sequence length="166" mass="18166">MQSTDECSWQPRKLQKVDKNMNHDHYADSYIQGILEGTKTIALVGASNKPERASFRVLNYLLEEGYTVYPINPGQAGTEIAGAKVYASLTDLPEPVDMVDVFRNSEAAGGVIDEVIALPTHPKVIWLQLGVRNDDAAARAEDKGIKVVMDRCPKIEIPRLASVAAS</sequence>
<dbReference type="Proteomes" id="UP000199598">
    <property type="component" value="Unassembled WGS sequence"/>
</dbReference>
<organism evidence="2 3">
    <name type="scientific">Pseudovibrio ascidiaceicola</name>
    <dbReference type="NCBI Taxonomy" id="285279"/>
    <lineage>
        <taxon>Bacteria</taxon>
        <taxon>Pseudomonadati</taxon>
        <taxon>Pseudomonadota</taxon>
        <taxon>Alphaproteobacteria</taxon>
        <taxon>Hyphomicrobiales</taxon>
        <taxon>Stappiaceae</taxon>
        <taxon>Pseudovibrio</taxon>
    </lineage>
</organism>
<dbReference type="PANTHER" id="PTHR33303">
    <property type="entry name" value="CYTOPLASMIC PROTEIN-RELATED"/>
    <property type="match status" value="1"/>
</dbReference>
<evidence type="ECO:0000259" key="1">
    <source>
        <dbReference type="SMART" id="SM00881"/>
    </source>
</evidence>